<evidence type="ECO:0000313" key="7">
    <source>
        <dbReference type="Proteomes" id="UP000703269"/>
    </source>
</evidence>
<comment type="caution">
    <text evidence="6">The sequence shown here is derived from an EMBL/GenBank/DDBJ whole genome shotgun (WGS) entry which is preliminary data.</text>
</comment>
<evidence type="ECO:0000256" key="1">
    <source>
        <dbReference type="ARBA" id="ARBA00022723"/>
    </source>
</evidence>
<keyword evidence="7" id="KW-1185">Reference proteome</keyword>
<feature type="domain" description="MYND-type" evidence="5">
    <location>
        <begin position="90"/>
        <end position="129"/>
    </location>
</feature>
<dbReference type="GO" id="GO:0008270">
    <property type="term" value="F:zinc ion binding"/>
    <property type="evidence" value="ECO:0007669"/>
    <property type="project" value="UniProtKB-KW"/>
</dbReference>
<keyword evidence="1" id="KW-0479">Metal-binding</keyword>
<dbReference type="Gene3D" id="6.10.140.2220">
    <property type="match status" value="1"/>
</dbReference>
<sequence length="134" mass="15630">MRVGRLLGTHTPKRRLAPLRRYTYSAWRASVAELDGRHALRDLPQWCEPLAVWRRLGRLMPPDARDDGAHVIEERTTGVLERCQWRECACHVLRPAHPLKVCKGCWVVAYCSDKCQTSDWEQGEHRSACRRRDK</sequence>
<dbReference type="EMBL" id="BPQB01000016">
    <property type="protein sequence ID" value="GJE90269.1"/>
    <property type="molecule type" value="Genomic_DNA"/>
</dbReference>
<proteinExistence type="predicted"/>
<reference evidence="6 7" key="1">
    <citation type="submission" date="2021-08" db="EMBL/GenBank/DDBJ databases">
        <title>Draft Genome Sequence of Phanerochaete sordida strain YK-624.</title>
        <authorList>
            <person name="Mori T."/>
            <person name="Dohra H."/>
            <person name="Suzuki T."/>
            <person name="Kawagishi H."/>
            <person name="Hirai H."/>
        </authorList>
    </citation>
    <scope>NUCLEOTIDE SEQUENCE [LARGE SCALE GENOMIC DNA]</scope>
    <source>
        <strain evidence="6 7">YK-624</strain>
    </source>
</reference>
<dbReference type="Pfam" id="PF01753">
    <property type="entry name" value="zf-MYND"/>
    <property type="match status" value="1"/>
</dbReference>
<accession>A0A9P3G9G0</accession>
<dbReference type="InterPro" id="IPR002893">
    <property type="entry name" value="Znf_MYND"/>
</dbReference>
<dbReference type="Proteomes" id="UP000703269">
    <property type="component" value="Unassembled WGS sequence"/>
</dbReference>
<keyword evidence="2 4" id="KW-0863">Zinc-finger</keyword>
<evidence type="ECO:0000256" key="3">
    <source>
        <dbReference type="ARBA" id="ARBA00022833"/>
    </source>
</evidence>
<evidence type="ECO:0000256" key="2">
    <source>
        <dbReference type="ARBA" id="ARBA00022771"/>
    </source>
</evidence>
<evidence type="ECO:0000313" key="6">
    <source>
        <dbReference type="EMBL" id="GJE90269.1"/>
    </source>
</evidence>
<keyword evidence="3" id="KW-0862">Zinc</keyword>
<protein>
    <submittedName>
        <fullName evidence="6">Zinc finger MYND domain-containing protein</fullName>
    </submittedName>
</protein>
<evidence type="ECO:0000256" key="4">
    <source>
        <dbReference type="PROSITE-ProRule" id="PRU00134"/>
    </source>
</evidence>
<dbReference type="PROSITE" id="PS50865">
    <property type="entry name" value="ZF_MYND_2"/>
    <property type="match status" value="1"/>
</dbReference>
<dbReference type="AlphaFoldDB" id="A0A9P3G9G0"/>
<dbReference type="OrthoDB" id="2804601at2759"/>
<organism evidence="6 7">
    <name type="scientific">Phanerochaete sordida</name>
    <dbReference type="NCBI Taxonomy" id="48140"/>
    <lineage>
        <taxon>Eukaryota</taxon>
        <taxon>Fungi</taxon>
        <taxon>Dikarya</taxon>
        <taxon>Basidiomycota</taxon>
        <taxon>Agaricomycotina</taxon>
        <taxon>Agaricomycetes</taxon>
        <taxon>Polyporales</taxon>
        <taxon>Phanerochaetaceae</taxon>
        <taxon>Phanerochaete</taxon>
    </lineage>
</organism>
<evidence type="ECO:0000259" key="5">
    <source>
        <dbReference type="PROSITE" id="PS50865"/>
    </source>
</evidence>
<name>A0A9P3G9G0_9APHY</name>
<gene>
    <name evidence="6" type="ORF">PsYK624_063980</name>
</gene>
<dbReference type="SUPFAM" id="SSF144232">
    <property type="entry name" value="HIT/MYND zinc finger-like"/>
    <property type="match status" value="1"/>
</dbReference>